<comment type="caution">
    <text evidence="2">The sequence shown here is derived from an EMBL/GenBank/DDBJ whole genome shotgun (WGS) entry which is preliminary data.</text>
</comment>
<evidence type="ECO:0000313" key="3">
    <source>
        <dbReference type="Proteomes" id="UP000314294"/>
    </source>
</evidence>
<feature type="region of interest" description="Disordered" evidence="1">
    <location>
        <begin position="1"/>
        <end position="20"/>
    </location>
</feature>
<sequence>MESKGTIPPGPDGDIENTESTRAVIAQRWSNGCLGKRENHGVPSVALNWVYLFIHSSRPPSQHPEPPHSHPPSPPTSKAINLPQYRGKGKYLEKD</sequence>
<name>A0A4Z2H4J7_9TELE</name>
<gene>
    <name evidence="2" type="ORF">EYF80_029050</name>
</gene>
<dbReference type="Proteomes" id="UP000314294">
    <property type="component" value="Unassembled WGS sequence"/>
</dbReference>
<proteinExistence type="predicted"/>
<reference evidence="2 3" key="1">
    <citation type="submission" date="2019-03" db="EMBL/GenBank/DDBJ databases">
        <title>First draft genome of Liparis tanakae, snailfish: a comprehensive survey of snailfish specific genes.</title>
        <authorList>
            <person name="Kim W."/>
            <person name="Song I."/>
            <person name="Jeong J.-H."/>
            <person name="Kim D."/>
            <person name="Kim S."/>
            <person name="Ryu S."/>
            <person name="Song J.Y."/>
            <person name="Lee S.K."/>
        </authorList>
    </citation>
    <scope>NUCLEOTIDE SEQUENCE [LARGE SCALE GENOMIC DNA]</scope>
    <source>
        <tissue evidence="2">Muscle</tissue>
    </source>
</reference>
<feature type="region of interest" description="Disordered" evidence="1">
    <location>
        <begin position="56"/>
        <end position="95"/>
    </location>
</feature>
<protein>
    <submittedName>
        <fullName evidence="2">Uncharacterized protein</fullName>
    </submittedName>
</protein>
<accession>A0A4Z2H4J7</accession>
<organism evidence="2 3">
    <name type="scientific">Liparis tanakae</name>
    <name type="common">Tanaka's snailfish</name>
    <dbReference type="NCBI Taxonomy" id="230148"/>
    <lineage>
        <taxon>Eukaryota</taxon>
        <taxon>Metazoa</taxon>
        <taxon>Chordata</taxon>
        <taxon>Craniata</taxon>
        <taxon>Vertebrata</taxon>
        <taxon>Euteleostomi</taxon>
        <taxon>Actinopterygii</taxon>
        <taxon>Neopterygii</taxon>
        <taxon>Teleostei</taxon>
        <taxon>Neoteleostei</taxon>
        <taxon>Acanthomorphata</taxon>
        <taxon>Eupercaria</taxon>
        <taxon>Perciformes</taxon>
        <taxon>Cottioidei</taxon>
        <taxon>Cottales</taxon>
        <taxon>Liparidae</taxon>
        <taxon>Liparis</taxon>
    </lineage>
</organism>
<dbReference type="AlphaFoldDB" id="A0A4Z2H4J7"/>
<evidence type="ECO:0000256" key="1">
    <source>
        <dbReference type="SAM" id="MobiDB-lite"/>
    </source>
</evidence>
<keyword evidence="3" id="KW-1185">Reference proteome</keyword>
<dbReference type="EMBL" id="SRLO01000329">
    <property type="protein sequence ID" value="TNN60706.1"/>
    <property type="molecule type" value="Genomic_DNA"/>
</dbReference>
<evidence type="ECO:0000313" key="2">
    <source>
        <dbReference type="EMBL" id="TNN60706.1"/>
    </source>
</evidence>
<feature type="compositionally biased region" description="Pro residues" evidence="1">
    <location>
        <begin position="61"/>
        <end position="75"/>
    </location>
</feature>